<protein>
    <recommendedName>
        <fullName evidence="5">Small-subunit processome Utp12 domain-containing protein</fullName>
    </recommendedName>
</protein>
<evidence type="ECO:0000313" key="6">
    <source>
        <dbReference type="EMBL" id="GAU96901.1"/>
    </source>
</evidence>
<comment type="subcellular location">
    <subcellularLocation>
        <location evidence="1">Nucleus</location>
    </subcellularLocation>
</comment>
<feature type="region of interest" description="Disordered" evidence="4">
    <location>
        <begin position="207"/>
        <end position="304"/>
    </location>
</feature>
<name>A0A1D1V5D5_RAMVA</name>
<dbReference type="GO" id="GO:0000462">
    <property type="term" value="P:maturation of SSU-rRNA from tricistronic rRNA transcript (SSU-rRNA, 5.8S rRNA, LSU-rRNA)"/>
    <property type="evidence" value="ECO:0007669"/>
    <property type="project" value="TreeGrafter"/>
</dbReference>
<gene>
    <name evidence="6" type="primary">RvY_08272-1</name>
    <name evidence="6" type="synonym">RvY_08272.1</name>
    <name evidence="6" type="ORF">RvY_08272</name>
</gene>
<dbReference type="InterPro" id="IPR007148">
    <property type="entry name" value="SSU_processome_Utp12"/>
</dbReference>
<dbReference type="GO" id="GO:0005730">
    <property type="term" value="C:nucleolus"/>
    <property type="evidence" value="ECO:0007669"/>
    <property type="project" value="TreeGrafter"/>
</dbReference>
<feature type="domain" description="Small-subunit processome Utp12" evidence="5">
    <location>
        <begin position="94"/>
        <end position="191"/>
    </location>
</feature>
<sequence length="304" mass="33349">MPKSKAKKSSVDTGAVAEAAVVYGVPRSLSTKGSSTFDKTPHDVQTFFEATLPAEPSLGDRLQKDLGVTSEVVEHGPPKADSLAILLEQGLKSNDASLLQTVLSRSEEKLIRKTVELLPLQYVIPLIQYLGKMCAEERPKPNKAPLVWLSLTLTIRSSYLTTLPNLAEILRDIYVHGDRRTKNLDKFVRLAGTVNASVNLAKQRIAQKNAAQHSQSSGVNTYDEPLDESGGDDEDAGDTDDEEAATEEEDDEGTNDEDTEDELKHKKPSIALTASSDEEGVDHRRRKVNGKRAQHMEVDDDESE</sequence>
<evidence type="ECO:0000256" key="1">
    <source>
        <dbReference type="ARBA" id="ARBA00004123"/>
    </source>
</evidence>
<proteinExistence type="inferred from homology"/>
<feature type="compositionally biased region" description="Polar residues" evidence="4">
    <location>
        <begin position="209"/>
        <end position="220"/>
    </location>
</feature>
<dbReference type="OrthoDB" id="30195at2759"/>
<evidence type="ECO:0000313" key="7">
    <source>
        <dbReference type="Proteomes" id="UP000186922"/>
    </source>
</evidence>
<dbReference type="STRING" id="947166.A0A1D1V5D5"/>
<evidence type="ECO:0000256" key="4">
    <source>
        <dbReference type="SAM" id="MobiDB-lite"/>
    </source>
</evidence>
<dbReference type="Proteomes" id="UP000186922">
    <property type="component" value="Unassembled WGS sequence"/>
</dbReference>
<accession>A0A1D1V5D5</accession>
<dbReference type="AlphaFoldDB" id="A0A1D1V5D5"/>
<feature type="compositionally biased region" description="Basic residues" evidence="4">
    <location>
        <begin position="283"/>
        <end position="293"/>
    </location>
</feature>
<reference evidence="6 7" key="1">
    <citation type="journal article" date="2016" name="Nat. Commun.">
        <title>Extremotolerant tardigrade genome and improved radiotolerance of human cultured cells by tardigrade-unique protein.</title>
        <authorList>
            <person name="Hashimoto T."/>
            <person name="Horikawa D.D."/>
            <person name="Saito Y."/>
            <person name="Kuwahara H."/>
            <person name="Kozuka-Hata H."/>
            <person name="Shin-I T."/>
            <person name="Minakuchi Y."/>
            <person name="Ohishi K."/>
            <person name="Motoyama A."/>
            <person name="Aizu T."/>
            <person name="Enomoto A."/>
            <person name="Kondo K."/>
            <person name="Tanaka S."/>
            <person name="Hara Y."/>
            <person name="Koshikawa S."/>
            <person name="Sagara H."/>
            <person name="Miura T."/>
            <person name="Yokobori S."/>
            <person name="Miyagawa K."/>
            <person name="Suzuki Y."/>
            <person name="Kubo T."/>
            <person name="Oyama M."/>
            <person name="Kohara Y."/>
            <person name="Fujiyama A."/>
            <person name="Arakawa K."/>
            <person name="Katayama T."/>
            <person name="Toyoda A."/>
            <person name="Kunieda T."/>
        </authorList>
    </citation>
    <scope>NUCLEOTIDE SEQUENCE [LARGE SCALE GENOMIC DNA]</scope>
    <source>
        <strain evidence="6 7">YOKOZUNA-1</strain>
    </source>
</reference>
<comment type="similarity">
    <text evidence="3">Belongs to the UTP5 family.</text>
</comment>
<feature type="compositionally biased region" description="Acidic residues" evidence="4">
    <location>
        <begin position="224"/>
        <end position="261"/>
    </location>
</feature>
<dbReference type="PANTHER" id="PTHR44267">
    <property type="entry name" value="WD REPEAT-CONTAINING PROTEIN 43"/>
    <property type="match status" value="1"/>
</dbReference>
<comment type="caution">
    <text evidence="6">The sequence shown here is derived from an EMBL/GenBank/DDBJ whole genome shotgun (WGS) entry which is preliminary data.</text>
</comment>
<evidence type="ECO:0000259" key="5">
    <source>
        <dbReference type="Pfam" id="PF04003"/>
    </source>
</evidence>
<dbReference type="PANTHER" id="PTHR44267:SF1">
    <property type="entry name" value="WD REPEAT-CONTAINING PROTEIN 43"/>
    <property type="match status" value="1"/>
</dbReference>
<evidence type="ECO:0000256" key="3">
    <source>
        <dbReference type="ARBA" id="ARBA00038335"/>
    </source>
</evidence>
<dbReference type="Pfam" id="PF04003">
    <property type="entry name" value="Utp12"/>
    <property type="match status" value="1"/>
</dbReference>
<keyword evidence="7" id="KW-1185">Reference proteome</keyword>
<evidence type="ECO:0000256" key="2">
    <source>
        <dbReference type="ARBA" id="ARBA00023242"/>
    </source>
</evidence>
<dbReference type="InterPro" id="IPR052414">
    <property type="entry name" value="U3_snoRNA-assoc_WDR"/>
</dbReference>
<dbReference type="EMBL" id="BDGG01000003">
    <property type="protein sequence ID" value="GAU96901.1"/>
    <property type="molecule type" value="Genomic_DNA"/>
</dbReference>
<keyword evidence="2" id="KW-0539">Nucleus</keyword>
<organism evidence="6 7">
    <name type="scientific">Ramazzottius varieornatus</name>
    <name type="common">Water bear</name>
    <name type="synonym">Tardigrade</name>
    <dbReference type="NCBI Taxonomy" id="947166"/>
    <lineage>
        <taxon>Eukaryota</taxon>
        <taxon>Metazoa</taxon>
        <taxon>Ecdysozoa</taxon>
        <taxon>Tardigrada</taxon>
        <taxon>Eutardigrada</taxon>
        <taxon>Parachela</taxon>
        <taxon>Hypsibioidea</taxon>
        <taxon>Ramazzottiidae</taxon>
        <taxon>Ramazzottius</taxon>
    </lineage>
</organism>